<evidence type="ECO:0000313" key="1">
    <source>
        <dbReference type="EMBL" id="QNN61666.1"/>
    </source>
</evidence>
<name>A0A7G9S1E1_9FIRM</name>
<dbReference type="KEGG" id="eio:H9L01_04740"/>
<accession>A0A7G9S1E1</accession>
<dbReference type="AlphaFoldDB" id="A0A7G9S1E1"/>
<sequence length="63" mass="7025">MRHIIFVKGLDSEEKAQRISETLDETRLKYTVSVISSSVTVEGSNDSVYTAKQAIMQAGFMVQ</sequence>
<dbReference type="EMBL" id="CP060715">
    <property type="protein sequence ID" value="QNN61666.1"/>
    <property type="molecule type" value="Genomic_DNA"/>
</dbReference>
<reference evidence="1 2" key="1">
    <citation type="submission" date="2020-08" db="EMBL/GenBank/DDBJ databases">
        <title>Genome sequence of Erysipelothrix inopinata DSM 15511T.</title>
        <authorList>
            <person name="Hyun D.-W."/>
            <person name="Bae J.-W."/>
        </authorList>
    </citation>
    <scope>NUCLEOTIDE SEQUENCE [LARGE SCALE GENOMIC DNA]</scope>
    <source>
        <strain evidence="1 2">DSM 15511</strain>
    </source>
</reference>
<proteinExistence type="predicted"/>
<keyword evidence="2" id="KW-1185">Reference proteome</keyword>
<dbReference type="Proteomes" id="UP000515928">
    <property type="component" value="Chromosome"/>
</dbReference>
<evidence type="ECO:0000313" key="2">
    <source>
        <dbReference type="Proteomes" id="UP000515928"/>
    </source>
</evidence>
<organism evidence="1 2">
    <name type="scientific">Erysipelothrix inopinata</name>
    <dbReference type="NCBI Taxonomy" id="225084"/>
    <lineage>
        <taxon>Bacteria</taxon>
        <taxon>Bacillati</taxon>
        <taxon>Bacillota</taxon>
        <taxon>Erysipelotrichia</taxon>
        <taxon>Erysipelotrichales</taxon>
        <taxon>Erysipelotrichaceae</taxon>
        <taxon>Erysipelothrix</taxon>
    </lineage>
</organism>
<dbReference type="RefSeq" id="WP_187534864.1">
    <property type="nucleotide sequence ID" value="NZ_CBCSHU010000034.1"/>
</dbReference>
<gene>
    <name evidence="1" type="ORF">H9L01_04740</name>
</gene>
<protein>
    <submittedName>
        <fullName evidence="1">Copper chaperone</fullName>
    </submittedName>
</protein>